<dbReference type="RefSeq" id="WP_184835520.1">
    <property type="nucleotide sequence ID" value="NZ_BAAAVN010000007.1"/>
</dbReference>
<evidence type="ECO:0000313" key="2">
    <source>
        <dbReference type="EMBL" id="MBB5980068.1"/>
    </source>
</evidence>
<dbReference type="InterPro" id="IPR016181">
    <property type="entry name" value="Acyl_CoA_acyltransferase"/>
</dbReference>
<protein>
    <submittedName>
        <fullName evidence="2">GNAT superfamily N-acetyltransferase</fullName>
    </submittedName>
</protein>
<dbReference type="SUPFAM" id="SSF55729">
    <property type="entry name" value="Acyl-CoA N-acyltransferases (Nat)"/>
    <property type="match status" value="1"/>
</dbReference>
<evidence type="ECO:0000259" key="1">
    <source>
        <dbReference type="PROSITE" id="PS51186"/>
    </source>
</evidence>
<dbReference type="Proteomes" id="UP000558997">
    <property type="component" value="Unassembled WGS sequence"/>
</dbReference>
<keyword evidence="3" id="KW-1185">Reference proteome</keyword>
<organism evidence="2 3">
    <name type="scientific">Kribbella solani</name>
    <dbReference type="NCBI Taxonomy" id="236067"/>
    <lineage>
        <taxon>Bacteria</taxon>
        <taxon>Bacillati</taxon>
        <taxon>Actinomycetota</taxon>
        <taxon>Actinomycetes</taxon>
        <taxon>Propionibacteriales</taxon>
        <taxon>Kribbellaceae</taxon>
        <taxon>Kribbella</taxon>
    </lineage>
</organism>
<dbReference type="Gene3D" id="3.40.630.30">
    <property type="match status" value="1"/>
</dbReference>
<dbReference type="InterPro" id="IPR003484">
    <property type="entry name" value="NodA"/>
</dbReference>
<dbReference type="PROSITE" id="PS51186">
    <property type="entry name" value="GNAT"/>
    <property type="match status" value="1"/>
</dbReference>
<dbReference type="CDD" id="cd04301">
    <property type="entry name" value="NAT_SF"/>
    <property type="match status" value="1"/>
</dbReference>
<reference evidence="2 3" key="1">
    <citation type="submission" date="2020-08" db="EMBL/GenBank/DDBJ databases">
        <title>Sequencing the genomes of 1000 actinobacteria strains.</title>
        <authorList>
            <person name="Klenk H.-P."/>
        </authorList>
    </citation>
    <scope>NUCLEOTIDE SEQUENCE [LARGE SCALE GENOMIC DNA]</scope>
    <source>
        <strain evidence="2 3">DSM 17294</strain>
    </source>
</reference>
<dbReference type="GO" id="GO:0005829">
    <property type="term" value="C:cytosol"/>
    <property type="evidence" value="ECO:0007669"/>
    <property type="project" value="InterPro"/>
</dbReference>
<name>A0A841DXV6_9ACTN</name>
<evidence type="ECO:0000313" key="3">
    <source>
        <dbReference type="Proteomes" id="UP000558997"/>
    </source>
</evidence>
<accession>A0A841DXV6</accession>
<sequence>MTCRLIAETELSDGQDAQLRRLLAKAFPDRAEHFRRQSWWLARPQWRLILSDDGVPVAHLGIERRRVGVGDDDVYVAGIGHVCTDPAYRGRGLGLELMKHLHAVLPAPYGLLTCSPAVQGFYQAAGWAEVAPGVTMTNVYTGETIESFTHPAMVLGDNFPSGRPIDIRGLPW</sequence>
<keyword evidence="2" id="KW-0808">Transferase</keyword>
<gene>
    <name evidence="2" type="ORF">HDA44_003409</name>
</gene>
<dbReference type="InterPro" id="IPR000182">
    <property type="entry name" value="GNAT_dom"/>
</dbReference>
<comment type="caution">
    <text evidence="2">The sequence shown here is derived from an EMBL/GenBank/DDBJ whole genome shotgun (WGS) entry which is preliminary data.</text>
</comment>
<dbReference type="AlphaFoldDB" id="A0A841DXV6"/>
<feature type="domain" description="N-acetyltransferase" evidence="1">
    <location>
        <begin position="1"/>
        <end position="146"/>
    </location>
</feature>
<dbReference type="GO" id="GO:0016747">
    <property type="term" value="F:acyltransferase activity, transferring groups other than amino-acyl groups"/>
    <property type="evidence" value="ECO:0007669"/>
    <property type="project" value="InterPro"/>
</dbReference>
<proteinExistence type="predicted"/>
<dbReference type="Pfam" id="PF02474">
    <property type="entry name" value="NodA"/>
    <property type="match status" value="1"/>
</dbReference>
<dbReference type="EMBL" id="JACHNF010000001">
    <property type="protein sequence ID" value="MBB5980068.1"/>
    <property type="molecule type" value="Genomic_DNA"/>
</dbReference>